<dbReference type="KEGG" id="dpi:BN4_11364"/>
<gene>
    <name evidence="2" type="ordered locus">BN4_11364</name>
</gene>
<reference evidence="2 3" key="1">
    <citation type="journal article" date="2013" name="PLoS ONE">
        <title>The first genomic and proteomic characterization of a deep-sea sulfate reducer: insights into the piezophilic lifestyle of Desulfovibrio piezophilus.</title>
        <authorList>
            <person name="Pradel N."/>
            <person name="Ji B."/>
            <person name="Gimenez G."/>
            <person name="Talla E."/>
            <person name="Lenoble P."/>
            <person name="Garel M."/>
            <person name="Tamburini C."/>
            <person name="Fourquet P."/>
            <person name="Lebrun R."/>
            <person name="Bertin P."/>
            <person name="Denis Y."/>
            <person name="Pophillat M."/>
            <person name="Barbe V."/>
            <person name="Ollivier B."/>
            <person name="Dolla A."/>
        </authorList>
    </citation>
    <scope>NUCLEOTIDE SEQUENCE [LARGE SCALE GENOMIC DNA]</scope>
    <source>
        <strain evidence="3">DSM 10523 / SB164P1</strain>
    </source>
</reference>
<dbReference type="HOGENOM" id="CLU_040465_0_0_7"/>
<dbReference type="RefSeq" id="WP_015414647.1">
    <property type="nucleotide sequence ID" value="NC_020409.1"/>
</dbReference>
<dbReference type="Pfam" id="PF03102">
    <property type="entry name" value="NeuB"/>
    <property type="match status" value="1"/>
</dbReference>
<dbReference type="Gene3D" id="3.20.20.70">
    <property type="entry name" value="Aldolase class I"/>
    <property type="match status" value="1"/>
</dbReference>
<dbReference type="SUPFAM" id="SSF51569">
    <property type="entry name" value="Aldolase"/>
    <property type="match status" value="1"/>
</dbReference>
<dbReference type="GO" id="GO:0047444">
    <property type="term" value="F:N-acylneuraminate-9-phosphate synthase activity"/>
    <property type="evidence" value="ECO:0007669"/>
    <property type="project" value="TreeGrafter"/>
</dbReference>
<dbReference type="Proteomes" id="UP000011724">
    <property type="component" value="Chromosome"/>
</dbReference>
<protein>
    <submittedName>
        <fullName evidence="2">NeuB family protein</fullName>
    </submittedName>
</protein>
<dbReference type="GO" id="GO:0016051">
    <property type="term" value="P:carbohydrate biosynthetic process"/>
    <property type="evidence" value="ECO:0007669"/>
    <property type="project" value="InterPro"/>
</dbReference>
<proteinExistence type="predicted"/>
<dbReference type="BioCyc" id="DPIE1322246:BN4_RS06820-MONOMER"/>
<name>M1WJW6_PSEP2</name>
<dbReference type="OrthoDB" id="9781701at2"/>
<dbReference type="EMBL" id="FO203427">
    <property type="protein sequence ID" value="CCH48601.1"/>
    <property type="molecule type" value="Genomic_DNA"/>
</dbReference>
<dbReference type="AlphaFoldDB" id="M1WJW6"/>
<evidence type="ECO:0000313" key="2">
    <source>
        <dbReference type="EMBL" id="CCH48601.1"/>
    </source>
</evidence>
<dbReference type="PANTHER" id="PTHR42966:SF1">
    <property type="entry name" value="SIALIC ACID SYNTHASE"/>
    <property type="match status" value="1"/>
</dbReference>
<sequence>MNFQKIKINESLCIEKGRTLIIAEIGSNHGADLNCALDSIAAAVETGADAIKFQSIKIDELYHSPSVKTQELHRAIDLNEQWHDELSSACFKAGVLFMSSPTYLKAIAFLESVGVELYKIASAQVGVFPQLVEAVAAVKKPTLLSTGLVSPAEMETVIAAFKQAENRDYCILHCNSLYPTLPGQTCLEHMDIWNALFQCPVGFSDHTTGIAIPLAAVARGASVIEKHFTLSRQMGTPDASFSLEPDEFSEMVRGIRDVEKACNTDEMIFDIPDKSLEFKNSVRYRLVLKKPMSAGTRFEKGCFEYKRHNEGVDCLDEMFVLRSMKLKKNLDTGSLVTWDALEGI</sequence>
<dbReference type="STRING" id="1322246.BN4_11364"/>
<dbReference type="InterPro" id="IPR013785">
    <property type="entry name" value="Aldolase_TIM"/>
</dbReference>
<dbReference type="eggNOG" id="COG2089">
    <property type="taxonomic scope" value="Bacteria"/>
</dbReference>
<keyword evidence="3" id="KW-1185">Reference proteome</keyword>
<accession>M1WJW6</accession>
<dbReference type="PATRIC" id="fig|879567.3.peg.1420"/>
<dbReference type="InterPro" id="IPR051690">
    <property type="entry name" value="PseI-like"/>
</dbReference>
<reference evidence="3" key="2">
    <citation type="journal article" date="2013" name="Stand. Genomic Sci.">
        <title>Complete genome sequence of Desulfocapsa sulfexigens, a marine deltaproteobacterium specialized in disproportionating inorganic sulfur compounds.</title>
        <authorList>
            <person name="Finster K.W."/>
            <person name="Kjeldsen K.U."/>
            <person name="Kube M."/>
            <person name="Reinhardt R."/>
            <person name="Mussmann M."/>
            <person name="Amann R."/>
            <person name="Schreiber L."/>
        </authorList>
    </citation>
    <scope>NUCLEOTIDE SEQUENCE [LARGE SCALE GENOMIC DNA]</scope>
    <source>
        <strain evidence="3">DSM 10523 / SB164P1</strain>
    </source>
</reference>
<dbReference type="PANTHER" id="PTHR42966">
    <property type="entry name" value="N-ACETYLNEURAMINATE SYNTHASE"/>
    <property type="match status" value="1"/>
</dbReference>
<evidence type="ECO:0000259" key="1">
    <source>
        <dbReference type="Pfam" id="PF03102"/>
    </source>
</evidence>
<dbReference type="InterPro" id="IPR013132">
    <property type="entry name" value="PseI/NeuA/B-like_N"/>
</dbReference>
<evidence type="ECO:0000313" key="3">
    <source>
        <dbReference type="Proteomes" id="UP000011724"/>
    </source>
</evidence>
<feature type="domain" description="PseI/NeuA/B-like" evidence="1">
    <location>
        <begin position="40"/>
        <end position="263"/>
    </location>
</feature>
<organism evidence="2 3">
    <name type="scientific">Pseudodesulfovibrio piezophilus (strain DSM 21447 / JCM 15486 / C1TLV30)</name>
    <name type="common">Desulfovibrio piezophilus</name>
    <dbReference type="NCBI Taxonomy" id="1322246"/>
    <lineage>
        <taxon>Bacteria</taxon>
        <taxon>Pseudomonadati</taxon>
        <taxon>Thermodesulfobacteriota</taxon>
        <taxon>Desulfovibrionia</taxon>
        <taxon>Desulfovibrionales</taxon>
        <taxon>Desulfovibrionaceae</taxon>
    </lineage>
</organism>